<dbReference type="InterPro" id="IPR050131">
    <property type="entry name" value="Peptidase_S8_subtilisin-like"/>
</dbReference>
<feature type="active site" description="Charge relay system" evidence="9">
    <location>
        <position position="190"/>
    </location>
</feature>
<feature type="region of interest" description="Disordered" evidence="11">
    <location>
        <begin position="215"/>
        <end position="236"/>
    </location>
</feature>
<dbReference type="PROSITE" id="PS00137">
    <property type="entry name" value="SUBTILASE_HIS"/>
    <property type="match status" value="1"/>
</dbReference>
<feature type="chain" id="PRO_5012163048" description="Peptidase S8/S53 domain-containing protein" evidence="12">
    <location>
        <begin position="26"/>
        <end position="662"/>
    </location>
</feature>
<feature type="compositionally biased region" description="Basic and acidic residues" evidence="11">
    <location>
        <begin position="58"/>
        <end position="70"/>
    </location>
</feature>
<feature type="domain" description="Peptidase S8/S53" evidence="13">
    <location>
        <begin position="181"/>
        <end position="470"/>
    </location>
</feature>
<dbReference type="Gene3D" id="3.40.50.200">
    <property type="entry name" value="Peptidase S8/S53 domain"/>
    <property type="match status" value="1"/>
</dbReference>
<evidence type="ECO:0000256" key="7">
    <source>
        <dbReference type="ARBA" id="ARBA00022825"/>
    </source>
</evidence>
<dbReference type="FunFam" id="3.40.50.200:FF:000022">
    <property type="entry name" value="Extracellular protease"/>
    <property type="match status" value="1"/>
</dbReference>
<proteinExistence type="inferred from homology"/>
<keyword evidence="7 9" id="KW-0720">Serine protease</keyword>
<evidence type="ECO:0000256" key="5">
    <source>
        <dbReference type="ARBA" id="ARBA00022729"/>
    </source>
</evidence>
<evidence type="ECO:0000313" key="15">
    <source>
        <dbReference type="Proteomes" id="UP000186785"/>
    </source>
</evidence>
<evidence type="ECO:0000256" key="10">
    <source>
        <dbReference type="RuleBase" id="RU003355"/>
    </source>
</evidence>
<keyword evidence="4 9" id="KW-0645">Protease</keyword>
<comment type="caution">
    <text evidence="14">The sequence shown here is derived from an EMBL/GenBank/DDBJ whole genome shotgun (WGS) entry which is preliminary data.</text>
</comment>
<dbReference type="EMBL" id="MQSV01000001">
    <property type="protein sequence ID" value="OKL49662.1"/>
    <property type="molecule type" value="Genomic_DNA"/>
</dbReference>
<dbReference type="InterPro" id="IPR015500">
    <property type="entry name" value="Peptidase_S8_subtilisin-rel"/>
</dbReference>
<feature type="signal peptide" evidence="12">
    <location>
        <begin position="1"/>
        <end position="25"/>
    </location>
</feature>
<dbReference type="InterPro" id="IPR023828">
    <property type="entry name" value="Peptidase_S8_Ser-AS"/>
</dbReference>
<sequence>MKRTYATLAVAALAATVLVPVSAQAEADTHPVSTSADTYGQKLTKRFVVKFKEGTRDARTVTDSSRHENTAQKLSSSTQDRVARAASQAGTQVEGGKAALPSITTIELKKPLNEADAKRFMERVSANPNVEYIEPDIEVKQLAEVSEETPEAPNDPRFEEQWSLHKEWGIDVQGAWRHTKGRGATVAVIDSGIINHPDLRDRYLGGYDFISSARISRDGDGRDDDPNDEGDWTEKDACGYNKPDRFISSSWHGSHVAGIIAATQNNREGISGIAPEASLIHARALGKCGGTSADIAAAITWVSGGKVPGVPVNEHPAKVINMSLGGASNTCPRYYQDAINEATRRGAVIVVAAGNEAKDARNSVPANCDNVITVAASGPTGKLSYFSNYGRRIDLTAPGGDAHYKNGTILSTVDSGRTTQRSFTYGQMQGTSQAAPHVAGVATLLKAMDPDLTFDEVRDLLTENTKPLASCTKGCGTGLLNAKKATDALAEQLGETPEPTPAPKPTPKPDPKPAPKPDPKPAPKPTPQPDPKPVPQPDPKPTPQPDPKPTPRPDPKPTPVTNPSLFMSQYYLYQGGSTEVRGYNFTPNARITFYVDNQRSYLGSAYADRFGMVRVPWRLSYYISAGSHNLIAVDSKTTRVATTSFTVRSRSYYNGGYYRWWR</sequence>
<dbReference type="GO" id="GO:0005576">
    <property type="term" value="C:extracellular region"/>
    <property type="evidence" value="ECO:0007669"/>
    <property type="project" value="UniProtKB-SubCell"/>
</dbReference>
<feature type="compositionally biased region" description="Pro residues" evidence="11">
    <location>
        <begin position="522"/>
        <end position="548"/>
    </location>
</feature>
<name>A0A1Q5PQ71_9ACTO</name>
<comment type="subcellular location">
    <subcellularLocation>
        <location evidence="1">Secreted</location>
    </subcellularLocation>
</comment>
<feature type="compositionally biased region" description="Basic and acidic residues" evidence="11">
    <location>
        <begin position="507"/>
        <end position="521"/>
    </location>
</feature>
<dbReference type="PROSITE" id="PS00138">
    <property type="entry name" value="SUBTILASE_SER"/>
    <property type="match status" value="1"/>
</dbReference>
<dbReference type="CDD" id="cd07496">
    <property type="entry name" value="Peptidases_S8_13"/>
    <property type="match status" value="1"/>
</dbReference>
<comment type="similarity">
    <text evidence="2 9 10">Belongs to the peptidase S8 family.</text>
</comment>
<evidence type="ECO:0000256" key="11">
    <source>
        <dbReference type="SAM" id="MobiDB-lite"/>
    </source>
</evidence>
<dbReference type="PANTHER" id="PTHR43806:SF11">
    <property type="entry name" value="CEREVISIN-RELATED"/>
    <property type="match status" value="1"/>
</dbReference>
<keyword evidence="3" id="KW-0964">Secreted</keyword>
<dbReference type="PROSITE" id="PS51892">
    <property type="entry name" value="SUBTILASE"/>
    <property type="match status" value="1"/>
</dbReference>
<evidence type="ECO:0000313" key="14">
    <source>
        <dbReference type="EMBL" id="OKL49662.1"/>
    </source>
</evidence>
<dbReference type="GO" id="GO:0006508">
    <property type="term" value="P:proteolysis"/>
    <property type="evidence" value="ECO:0007669"/>
    <property type="project" value="UniProtKB-KW"/>
</dbReference>
<dbReference type="RefSeq" id="WP_219334497.1">
    <property type="nucleotide sequence ID" value="NZ_MQSV01000001.1"/>
</dbReference>
<reference evidence="14 15" key="1">
    <citation type="submission" date="2016-11" db="EMBL/GenBank/DDBJ databases">
        <title>Actinomyces gypaetusis sp. nov. isolated from the vulture Gypaetus barbatus in Qinghai Tibet Plateau China.</title>
        <authorList>
            <person name="Meng X."/>
        </authorList>
    </citation>
    <scope>NUCLEOTIDE SEQUENCE [LARGE SCALE GENOMIC DNA]</scope>
    <source>
        <strain evidence="14 15">VUL4_2</strain>
    </source>
</reference>
<keyword evidence="5 12" id="KW-0732">Signal</keyword>
<dbReference type="InterPro" id="IPR034176">
    <property type="entry name" value="Peptidases_S8_13"/>
</dbReference>
<evidence type="ECO:0000256" key="8">
    <source>
        <dbReference type="ARBA" id="ARBA00023145"/>
    </source>
</evidence>
<evidence type="ECO:0000256" key="4">
    <source>
        <dbReference type="ARBA" id="ARBA00022670"/>
    </source>
</evidence>
<feature type="active site" description="Charge relay system" evidence="9">
    <location>
        <position position="432"/>
    </location>
</feature>
<feature type="compositionally biased region" description="Acidic residues" evidence="11">
    <location>
        <begin position="221"/>
        <end position="231"/>
    </location>
</feature>
<evidence type="ECO:0000256" key="12">
    <source>
        <dbReference type="SAM" id="SignalP"/>
    </source>
</evidence>
<dbReference type="SUPFAM" id="SSF52743">
    <property type="entry name" value="Subtilisin-like"/>
    <property type="match status" value="1"/>
</dbReference>
<dbReference type="InterPro" id="IPR023827">
    <property type="entry name" value="Peptidase_S8_Asp-AS"/>
</dbReference>
<organism evidence="14 15">
    <name type="scientific">Boudabousia liubingyangii</name>
    <dbReference type="NCBI Taxonomy" id="1921764"/>
    <lineage>
        <taxon>Bacteria</taxon>
        <taxon>Bacillati</taxon>
        <taxon>Actinomycetota</taxon>
        <taxon>Actinomycetes</taxon>
        <taxon>Actinomycetales</taxon>
        <taxon>Actinomycetaceae</taxon>
        <taxon>Boudabousia</taxon>
    </lineage>
</organism>
<feature type="compositionally biased region" description="Polar residues" evidence="11">
    <location>
        <begin position="71"/>
        <end position="80"/>
    </location>
</feature>
<dbReference type="PANTHER" id="PTHR43806">
    <property type="entry name" value="PEPTIDASE S8"/>
    <property type="match status" value="1"/>
</dbReference>
<dbReference type="InterPro" id="IPR036852">
    <property type="entry name" value="Peptidase_S8/S53_dom_sf"/>
</dbReference>
<evidence type="ECO:0000256" key="3">
    <source>
        <dbReference type="ARBA" id="ARBA00022525"/>
    </source>
</evidence>
<dbReference type="GO" id="GO:0004252">
    <property type="term" value="F:serine-type endopeptidase activity"/>
    <property type="evidence" value="ECO:0007669"/>
    <property type="project" value="UniProtKB-UniRule"/>
</dbReference>
<accession>A0A1Q5PQ71</accession>
<feature type="region of interest" description="Disordered" evidence="11">
    <location>
        <begin position="58"/>
        <end position="96"/>
    </location>
</feature>
<keyword evidence="8" id="KW-0865">Zymogen</keyword>
<keyword evidence="15" id="KW-1185">Reference proteome</keyword>
<evidence type="ECO:0000256" key="6">
    <source>
        <dbReference type="ARBA" id="ARBA00022801"/>
    </source>
</evidence>
<evidence type="ECO:0000259" key="13">
    <source>
        <dbReference type="Pfam" id="PF00082"/>
    </source>
</evidence>
<evidence type="ECO:0000256" key="2">
    <source>
        <dbReference type="ARBA" id="ARBA00011073"/>
    </source>
</evidence>
<evidence type="ECO:0000256" key="9">
    <source>
        <dbReference type="PROSITE-ProRule" id="PRU01240"/>
    </source>
</evidence>
<feature type="active site" description="Charge relay system" evidence="9">
    <location>
        <position position="252"/>
    </location>
</feature>
<dbReference type="PROSITE" id="PS00136">
    <property type="entry name" value="SUBTILASE_ASP"/>
    <property type="match status" value="1"/>
</dbReference>
<dbReference type="Proteomes" id="UP000186785">
    <property type="component" value="Unassembled WGS sequence"/>
</dbReference>
<dbReference type="Pfam" id="PF00082">
    <property type="entry name" value="Peptidase_S8"/>
    <property type="match status" value="1"/>
</dbReference>
<dbReference type="AlphaFoldDB" id="A0A1Q5PQ71"/>
<protein>
    <recommendedName>
        <fullName evidence="13">Peptidase S8/S53 domain-containing protein</fullName>
    </recommendedName>
</protein>
<keyword evidence="6 9" id="KW-0378">Hydrolase</keyword>
<dbReference type="InterPro" id="IPR000209">
    <property type="entry name" value="Peptidase_S8/S53_dom"/>
</dbReference>
<evidence type="ECO:0000256" key="1">
    <source>
        <dbReference type="ARBA" id="ARBA00004613"/>
    </source>
</evidence>
<dbReference type="InterPro" id="IPR022398">
    <property type="entry name" value="Peptidase_S8_His-AS"/>
</dbReference>
<dbReference type="PRINTS" id="PR00723">
    <property type="entry name" value="SUBTILISIN"/>
</dbReference>
<feature type="region of interest" description="Disordered" evidence="11">
    <location>
        <begin position="493"/>
        <end position="563"/>
    </location>
</feature>
<gene>
    <name evidence="14" type="ORF">BSR29_01520</name>
</gene>